<dbReference type="RefSeq" id="WP_242413829.1">
    <property type="nucleotide sequence ID" value="NZ_BCSZ01000064.1"/>
</dbReference>
<reference evidence="9" key="2">
    <citation type="submission" date="2016-02" db="EMBL/GenBank/DDBJ databases">
        <title>Draft genome sequence of five rapidly growing Mycobacterium species.</title>
        <authorList>
            <person name="Katahira K."/>
            <person name="Gotou Y."/>
            <person name="Iida K."/>
            <person name="Ogura Y."/>
            <person name="Hayashi T."/>
        </authorList>
    </citation>
    <scope>NUCLEOTIDE SEQUENCE [LARGE SCALE GENOMIC DNA]</scope>
    <source>
        <strain evidence="9">JCM6368</strain>
    </source>
</reference>
<comment type="similarity">
    <text evidence="1">Belongs to the N(4)/N(6)-methyltransferase family. N(4) subfamily.</text>
</comment>
<sequence length="372" mass="40636">MKSSGAHRALVFSEDVLRLNAVCPYYTMFPLEFPFAQLAAHGTTTRVLDPFCGRGTTLFAARTVGVPSVGIDINPVAVAIAQAKVAKVSAAAVVRLANQILQDGPRSAPPEGEFWQLCYEAETLQEISTMRAALLNLHTPTAAMLRAIMLGVLHGPRNKGVPSYLSNQMPRTYASKPGYAVKFWKTRAMQPVRVNTLEVITRRAARLLEAQPPSPRGKVYLGDSVEILEKLRPRFDLVVTSPPYYGMRTYLPDQWLRSWFVGGAPEVPYGSTGQIARQPSQAAFAAALARVWRATALRCHPRARLAVRFGALPSARTDPTKLLLDSLEQAASGWVITEVRPAGTSPYQARQAEQFVKAGAAVDEVDVVAELR</sequence>
<proteinExistence type="inferred from homology"/>
<dbReference type="GO" id="GO:0015667">
    <property type="term" value="F:site-specific DNA-methyltransferase (cytosine-N4-specific) activity"/>
    <property type="evidence" value="ECO:0007669"/>
    <property type="project" value="UniProtKB-EC"/>
</dbReference>
<dbReference type="AlphaFoldDB" id="A0A117IGJ9"/>
<accession>A0A117IGJ9</accession>
<dbReference type="GO" id="GO:0003677">
    <property type="term" value="F:DNA binding"/>
    <property type="evidence" value="ECO:0007669"/>
    <property type="project" value="InterPro"/>
</dbReference>
<reference evidence="8 9" key="1">
    <citation type="journal article" date="2016" name="Genome Announc.">
        <title>Draft Genome Sequences of Five Rapidly Growing Mycobacterium Species, M. thermoresistibile, M. fortuitum subsp. acetamidolyticum, M. canariasense, M. brisbanense, and M. novocastrense.</title>
        <authorList>
            <person name="Katahira K."/>
            <person name="Ogura Y."/>
            <person name="Gotoh Y."/>
            <person name="Hayashi T."/>
        </authorList>
    </citation>
    <scope>NUCLEOTIDE SEQUENCE [LARGE SCALE GENOMIC DNA]</scope>
    <source>
        <strain evidence="8 9">JCM6368</strain>
    </source>
</reference>
<dbReference type="CDD" id="cd02440">
    <property type="entry name" value="AdoMet_MTases"/>
    <property type="match status" value="1"/>
</dbReference>
<dbReference type="GO" id="GO:0032259">
    <property type="term" value="P:methylation"/>
    <property type="evidence" value="ECO:0007669"/>
    <property type="project" value="UniProtKB-KW"/>
</dbReference>
<dbReference type="Gene3D" id="3.40.50.150">
    <property type="entry name" value="Vaccinia Virus protein VP39"/>
    <property type="match status" value="2"/>
</dbReference>
<dbReference type="SUPFAM" id="SSF53335">
    <property type="entry name" value="S-adenosyl-L-methionine-dependent methyltransferases"/>
    <property type="match status" value="1"/>
</dbReference>
<evidence type="ECO:0000256" key="7">
    <source>
        <dbReference type="ARBA" id="ARBA00049120"/>
    </source>
</evidence>
<dbReference type="PROSITE" id="PS00093">
    <property type="entry name" value="N4_MTASE"/>
    <property type="match status" value="1"/>
</dbReference>
<evidence type="ECO:0000256" key="5">
    <source>
        <dbReference type="ARBA" id="ARBA00022691"/>
    </source>
</evidence>
<keyword evidence="5" id="KW-0949">S-adenosyl-L-methionine</keyword>
<comment type="caution">
    <text evidence="8">The sequence shown here is derived from an EMBL/GenBank/DDBJ whole genome shotgun (WGS) entry which is preliminary data.</text>
</comment>
<protein>
    <recommendedName>
        <fullName evidence="2">site-specific DNA-methyltransferase (cytosine-N(4)-specific)</fullName>
        <ecNumber evidence="2">2.1.1.113</ecNumber>
    </recommendedName>
</protein>
<dbReference type="InterPro" id="IPR017985">
    <property type="entry name" value="MeTrfase_CN4_CS"/>
</dbReference>
<organism evidence="8 9">
    <name type="scientific">Mycolicibacterium fortuitum subsp. acetamidolyticum</name>
    <dbReference type="NCBI Taxonomy" id="144550"/>
    <lineage>
        <taxon>Bacteria</taxon>
        <taxon>Bacillati</taxon>
        <taxon>Actinomycetota</taxon>
        <taxon>Actinomycetes</taxon>
        <taxon>Mycobacteriales</taxon>
        <taxon>Mycobacteriaceae</taxon>
        <taxon>Mycolicibacterium</taxon>
    </lineage>
</organism>
<dbReference type="REBASE" id="150886">
    <property type="entry name" value="M.Mfo6368ORF6027P"/>
</dbReference>
<dbReference type="GO" id="GO:0009307">
    <property type="term" value="P:DNA restriction-modification system"/>
    <property type="evidence" value="ECO:0007669"/>
    <property type="project" value="UniProtKB-KW"/>
</dbReference>
<keyword evidence="4" id="KW-0808">Transferase</keyword>
<keyword evidence="3 8" id="KW-0489">Methyltransferase</keyword>
<dbReference type="EMBL" id="BCSZ01000064">
    <property type="protein sequence ID" value="GAT05916.1"/>
    <property type="molecule type" value="Genomic_DNA"/>
</dbReference>
<dbReference type="InterPro" id="IPR029063">
    <property type="entry name" value="SAM-dependent_MTases_sf"/>
</dbReference>
<evidence type="ECO:0000313" key="8">
    <source>
        <dbReference type="EMBL" id="GAT05916.1"/>
    </source>
</evidence>
<evidence type="ECO:0000256" key="2">
    <source>
        <dbReference type="ARBA" id="ARBA00012185"/>
    </source>
</evidence>
<dbReference type="Proteomes" id="UP000069705">
    <property type="component" value="Unassembled WGS sequence"/>
</dbReference>
<keyword evidence="6" id="KW-0680">Restriction system</keyword>
<evidence type="ECO:0000256" key="3">
    <source>
        <dbReference type="ARBA" id="ARBA00022603"/>
    </source>
</evidence>
<dbReference type="EC" id="2.1.1.113" evidence="2"/>
<gene>
    <name evidence="8" type="ORF">RMCFA_6027</name>
</gene>
<comment type="catalytic activity">
    <reaction evidence="7">
        <text>a 2'-deoxycytidine in DNA + S-adenosyl-L-methionine = an N(4)-methyl-2'-deoxycytidine in DNA + S-adenosyl-L-homocysteine + H(+)</text>
        <dbReference type="Rhea" id="RHEA:16857"/>
        <dbReference type="Rhea" id="RHEA-COMP:11369"/>
        <dbReference type="Rhea" id="RHEA-COMP:13674"/>
        <dbReference type="ChEBI" id="CHEBI:15378"/>
        <dbReference type="ChEBI" id="CHEBI:57856"/>
        <dbReference type="ChEBI" id="CHEBI:59789"/>
        <dbReference type="ChEBI" id="CHEBI:85452"/>
        <dbReference type="ChEBI" id="CHEBI:137933"/>
        <dbReference type="EC" id="2.1.1.113"/>
    </reaction>
</comment>
<evidence type="ECO:0000256" key="1">
    <source>
        <dbReference type="ARBA" id="ARBA00010203"/>
    </source>
</evidence>
<evidence type="ECO:0000256" key="6">
    <source>
        <dbReference type="ARBA" id="ARBA00022747"/>
    </source>
</evidence>
<evidence type="ECO:0000256" key="4">
    <source>
        <dbReference type="ARBA" id="ARBA00022679"/>
    </source>
</evidence>
<evidence type="ECO:0000313" key="9">
    <source>
        <dbReference type="Proteomes" id="UP000069705"/>
    </source>
</evidence>
<name>A0A117IGJ9_MYCFO</name>